<reference evidence="2 3" key="1">
    <citation type="submission" date="2015-12" db="EMBL/GenBank/DDBJ databases">
        <title>Diversity of Burkholderia near neighbor genomes.</title>
        <authorList>
            <person name="Sahl J."/>
            <person name="Wagner D."/>
            <person name="Keim P."/>
        </authorList>
    </citation>
    <scope>NUCLEOTIDE SEQUENCE [LARGE SCALE GENOMIC DNA]</scope>
    <source>
        <strain evidence="2 3">MSMB0783</strain>
    </source>
</reference>
<name>A0A1B4LBT9_9BURK</name>
<proteinExistence type="predicted"/>
<evidence type="ECO:0000313" key="2">
    <source>
        <dbReference type="EMBL" id="AOJ74637.1"/>
    </source>
</evidence>
<feature type="region of interest" description="Disordered" evidence="1">
    <location>
        <begin position="81"/>
        <end position="116"/>
    </location>
</feature>
<gene>
    <name evidence="2" type="ORF">WJ35_05840</name>
</gene>
<accession>A0A1B4LBT9</accession>
<evidence type="ECO:0000313" key="3">
    <source>
        <dbReference type="Proteomes" id="UP000243680"/>
    </source>
</evidence>
<dbReference type="RefSeq" id="WP_069238892.1">
    <property type="nucleotide sequence ID" value="NZ_CP013420.1"/>
</dbReference>
<sequence length="116" mass="13031">MKKKEPVCPLLGKPCVGDACMFWVHMLGQNPQTGHSVDQWDCSVRWLPMLLVENARQARGAQAAVESMRNEVVGRQDTLNNLISQAARRPQQIRDVETPPSDQISDGRETKPQSHQ</sequence>
<organism evidence="2 3">
    <name type="scientific">Burkholderia ubonensis</name>
    <dbReference type="NCBI Taxonomy" id="101571"/>
    <lineage>
        <taxon>Bacteria</taxon>
        <taxon>Pseudomonadati</taxon>
        <taxon>Pseudomonadota</taxon>
        <taxon>Betaproteobacteria</taxon>
        <taxon>Burkholderiales</taxon>
        <taxon>Burkholderiaceae</taxon>
        <taxon>Burkholderia</taxon>
        <taxon>Burkholderia cepacia complex</taxon>
    </lineage>
</organism>
<protein>
    <submittedName>
        <fullName evidence="2">Uncharacterized protein</fullName>
    </submittedName>
</protein>
<feature type="compositionally biased region" description="Basic and acidic residues" evidence="1">
    <location>
        <begin position="105"/>
        <end position="116"/>
    </location>
</feature>
<dbReference type="AlphaFoldDB" id="A0A1B4LBT9"/>
<evidence type="ECO:0000256" key="1">
    <source>
        <dbReference type="SAM" id="MobiDB-lite"/>
    </source>
</evidence>
<dbReference type="Proteomes" id="UP000243680">
    <property type="component" value="Chromosome 1"/>
</dbReference>
<dbReference type="EMBL" id="CP013420">
    <property type="protein sequence ID" value="AOJ74637.1"/>
    <property type="molecule type" value="Genomic_DNA"/>
</dbReference>